<organism evidence="2 3">
    <name type="scientific">Mycoplana dimorpha</name>
    <dbReference type="NCBI Taxonomy" id="28320"/>
    <lineage>
        <taxon>Bacteria</taxon>
        <taxon>Pseudomonadati</taxon>
        <taxon>Pseudomonadota</taxon>
        <taxon>Alphaproteobacteria</taxon>
        <taxon>Hyphomicrobiales</taxon>
        <taxon>Rhizobiaceae</taxon>
        <taxon>Mycoplana</taxon>
    </lineage>
</organism>
<evidence type="ECO:0000256" key="1">
    <source>
        <dbReference type="SAM" id="Phobius"/>
    </source>
</evidence>
<gene>
    <name evidence="2" type="ORF">C7449_11512</name>
</gene>
<name>A0A2T5AJR4_MYCDI</name>
<feature type="transmembrane region" description="Helical" evidence="1">
    <location>
        <begin position="308"/>
        <end position="331"/>
    </location>
</feature>
<dbReference type="AlphaFoldDB" id="A0A2T5AJR4"/>
<evidence type="ECO:0000313" key="2">
    <source>
        <dbReference type="EMBL" id="PTM86959.1"/>
    </source>
</evidence>
<comment type="caution">
    <text evidence="2">The sequence shown here is derived from an EMBL/GenBank/DDBJ whole genome shotgun (WGS) entry which is preliminary data.</text>
</comment>
<feature type="transmembrane region" description="Helical" evidence="1">
    <location>
        <begin position="279"/>
        <end position="302"/>
    </location>
</feature>
<reference evidence="2 3" key="1">
    <citation type="submission" date="2018-04" db="EMBL/GenBank/DDBJ databases">
        <title>Genomic Encyclopedia of Type Strains, Phase IV (KMG-IV): sequencing the most valuable type-strain genomes for metagenomic binning, comparative biology and taxonomic classification.</title>
        <authorList>
            <person name="Goeker M."/>
        </authorList>
    </citation>
    <scope>NUCLEOTIDE SEQUENCE [LARGE SCALE GENOMIC DNA]</scope>
    <source>
        <strain evidence="2 3">DSM 7138</strain>
    </source>
</reference>
<keyword evidence="1" id="KW-0472">Membrane</keyword>
<keyword evidence="3" id="KW-1185">Reference proteome</keyword>
<dbReference type="PANTHER" id="PTHR43044">
    <property type="match status" value="1"/>
</dbReference>
<feature type="transmembrane region" description="Helical" evidence="1">
    <location>
        <begin position="75"/>
        <end position="94"/>
    </location>
</feature>
<sequence>MMWQPFSRSIDRLVLSGAVPLALALLLATVDARAALTGWLAAATFASALPLGALCLTMMLRIIPGPWREELAPPATSAMLLLPLLLLAAVPIFAGLPRIYVWTGEALDGFKGVYLTPAFFILRSLFILGGACLLAVLMIGGRSYALAVGGLIAFVVLHGILATDWLLSLDPDFHSSGFGLYFLSIQTLSALCLLILMQLTTGKVERPALLGGLLLTALLLWAYLAFMQYLITWSGNLPAGVSWYQRRASGTWKGAEYAIAVLRLAPAFLLLFPPVQRSSGWLAGLSLTVLLGSLVECAWLTLPTVPRHLTLGIVSYALAASGLVLCGFAVLRRADRYLSLVRNSRFSKAGNA</sequence>
<dbReference type="RefSeq" id="WP_108004887.1">
    <property type="nucleotide sequence ID" value="NZ_JBHEEX010000019.1"/>
</dbReference>
<feature type="transmembrane region" description="Helical" evidence="1">
    <location>
        <begin position="144"/>
        <end position="166"/>
    </location>
</feature>
<evidence type="ECO:0000313" key="3">
    <source>
        <dbReference type="Proteomes" id="UP000241247"/>
    </source>
</evidence>
<feature type="transmembrane region" description="Helical" evidence="1">
    <location>
        <begin position="178"/>
        <end position="196"/>
    </location>
</feature>
<dbReference type="Proteomes" id="UP000241247">
    <property type="component" value="Unassembled WGS sequence"/>
</dbReference>
<dbReference type="PANTHER" id="PTHR43044:SF1">
    <property type="entry name" value="QUINOL:CYTOCHROME C OXIDOREDUCTASE QUINONE-BINDING SUBUNIT 2"/>
    <property type="match status" value="1"/>
</dbReference>
<feature type="transmembrane region" description="Helical" evidence="1">
    <location>
        <begin position="42"/>
        <end position="63"/>
    </location>
</feature>
<keyword evidence="1" id="KW-0812">Transmembrane</keyword>
<dbReference type="OrthoDB" id="140980at2"/>
<keyword evidence="1" id="KW-1133">Transmembrane helix</keyword>
<dbReference type="EMBL" id="PZZZ01000015">
    <property type="protein sequence ID" value="PTM86959.1"/>
    <property type="molecule type" value="Genomic_DNA"/>
</dbReference>
<feature type="transmembrane region" description="Helical" evidence="1">
    <location>
        <begin position="208"/>
        <end position="231"/>
    </location>
</feature>
<feature type="transmembrane region" description="Helical" evidence="1">
    <location>
        <begin position="114"/>
        <end position="137"/>
    </location>
</feature>
<proteinExistence type="predicted"/>
<accession>A0A2T5AJR4</accession>
<protein>
    <submittedName>
        <fullName evidence="2">Uncharacterized protein</fullName>
    </submittedName>
</protein>